<reference evidence="10 11" key="1">
    <citation type="journal article" date="2014" name="Genome Announc.">
        <title>Complete Genome Sequences of Fish Pathogenic Weissella ceti Strains WS74 and WS105.</title>
        <authorList>
            <person name="Figueiredo H.C."/>
            <person name="Leal C.A."/>
            <person name="Dorella F.A."/>
            <person name="Carvalho A.F."/>
            <person name="Soares S.C."/>
            <person name="Pereira F.L."/>
            <person name="Azevedo V.A."/>
        </authorList>
    </citation>
    <scope>NUCLEOTIDE SEQUENCE [LARGE SCALE GENOMIC DNA]</scope>
    <source>
        <strain evidence="10 11">WS74</strain>
    </source>
</reference>
<dbReference type="GO" id="GO:0008311">
    <property type="term" value="F:double-stranded DNA 3'-5' DNA exonuclease activity"/>
    <property type="evidence" value="ECO:0007669"/>
    <property type="project" value="TreeGrafter"/>
</dbReference>
<dbReference type="GO" id="GO:0006284">
    <property type="term" value="P:base-excision repair"/>
    <property type="evidence" value="ECO:0007669"/>
    <property type="project" value="TreeGrafter"/>
</dbReference>
<feature type="active site" evidence="6">
    <location>
        <position position="125"/>
    </location>
</feature>
<evidence type="ECO:0000256" key="1">
    <source>
        <dbReference type="ARBA" id="ARBA00001936"/>
    </source>
</evidence>
<feature type="active site" description="Proton donor/acceptor" evidence="6">
    <location>
        <position position="164"/>
    </location>
</feature>
<dbReference type="KEGG" id="wci:WS105_1226"/>
<evidence type="ECO:0000256" key="7">
    <source>
        <dbReference type="PIRSR" id="PIRSR604808-2"/>
    </source>
</evidence>
<feature type="site" description="Interaction with DNA substrate" evidence="8">
    <location>
        <position position="263"/>
    </location>
</feature>
<dbReference type="InterPro" id="IPR036691">
    <property type="entry name" value="Endo/exonu/phosph_ase_sf"/>
</dbReference>
<accession>A0A075U0R3</accession>
<dbReference type="PANTHER" id="PTHR22748:SF6">
    <property type="entry name" value="DNA-(APURINIC OR APYRIMIDINIC SITE) ENDONUCLEASE"/>
    <property type="match status" value="1"/>
</dbReference>
<protein>
    <submittedName>
        <fullName evidence="10">Exodeoxyribonuclease III</fullName>
    </submittedName>
</protein>
<feature type="binding site" evidence="7">
    <location>
        <position position="262"/>
    </location>
    <ligand>
        <name>Mg(2+)</name>
        <dbReference type="ChEBI" id="CHEBI:18420"/>
        <label>1</label>
    </ligand>
</feature>
<dbReference type="EMBL" id="CP009223">
    <property type="protein sequence ID" value="AIM63481.1"/>
    <property type="molecule type" value="Genomic_DNA"/>
</dbReference>
<dbReference type="PROSITE" id="PS00726">
    <property type="entry name" value="AP_NUCLEASE_F1_1"/>
    <property type="match status" value="1"/>
</dbReference>
<feature type="site" description="Important for catalytic activity" evidence="8">
    <location>
        <position position="237"/>
    </location>
</feature>
<dbReference type="STRING" id="759620.WS105_1226"/>
<dbReference type="RefSeq" id="WP_038528617.1">
    <property type="nucleotide sequence ID" value="NZ_CP009223.1"/>
</dbReference>
<dbReference type="KEGG" id="wct:WS74_1232"/>
<gene>
    <name evidence="10" type="ORF">WS74_1232</name>
</gene>
<dbReference type="SUPFAM" id="SSF56219">
    <property type="entry name" value="DNase I-like"/>
    <property type="match status" value="1"/>
</dbReference>
<keyword evidence="5 7" id="KW-0460">Magnesium</keyword>
<evidence type="ECO:0000256" key="3">
    <source>
        <dbReference type="ARBA" id="ARBA00022723"/>
    </source>
</evidence>
<dbReference type="CDD" id="cd09087">
    <property type="entry name" value="Ape1-like_AP-endo"/>
    <property type="match status" value="1"/>
</dbReference>
<dbReference type="NCBIfam" id="TIGR00195">
    <property type="entry name" value="exoDNase_III"/>
    <property type="match status" value="1"/>
</dbReference>
<keyword evidence="4" id="KW-0378">Hydrolase</keyword>
<comment type="similarity">
    <text evidence="2">Belongs to the DNA repair enzymes AP/ExoA family.</text>
</comment>
<dbReference type="AlphaFoldDB" id="A0A075U0R3"/>
<dbReference type="GO" id="GO:0046872">
    <property type="term" value="F:metal ion binding"/>
    <property type="evidence" value="ECO:0007669"/>
    <property type="project" value="UniProtKB-KW"/>
</dbReference>
<proteinExistence type="inferred from homology"/>
<evidence type="ECO:0000313" key="10">
    <source>
        <dbReference type="EMBL" id="AIM63481.1"/>
    </source>
</evidence>
<keyword evidence="7" id="KW-0464">Manganese</keyword>
<evidence type="ECO:0000256" key="6">
    <source>
        <dbReference type="PIRSR" id="PIRSR604808-1"/>
    </source>
</evidence>
<keyword evidence="11" id="KW-1185">Reference proteome</keyword>
<feature type="binding site" evidence="7">
    <location>
        <position position="164"/>
    </location>
    <ligand>
        <name>Mg(2+)</name>
        <dbReference type="ChEBI" id="CHEBI:18420"/>
        <label>1</label>
    </ligand>
</feature>
<dbReference type="PANTHER" id="PTHR22748">
    <property type="entry name" value="AP ENDONUCLEASE"/>
    <property type="match status" value="1"/>
</dbReference>
<keyword evidence="3 7" id="KW-0479">Metal-binding</keyword>
<dbReference type="Proteomes" id="UP000029079">
    <property type="component" value="Chromosome"/>
</dbReference>
<dbReference type="Gene3D" id="3.60.10.10">
    <property type="entry name" value="Endonuclease/exonuclease/phosphatase"/>
    <property type="match status" value="1"/>
</dbReference>
<feature type="domain" description="Endonuclease/exonuclease/phosphatase" evidence="9">
    <location>
        <begin position="4"/>
        <end position="245"/>
    </location>
</feature>
<dbReference type="GO" id="GO:0008081">
    <property type="term" value="F:phosphoric diester hydrolase activity"/>
    <property type="evidence" value="ECO:0007669"/>
    <property type="project" value="TreeGrafter"/>
</dbReference>
<dbReference type="InterPro" id="IPR005135">
    <property type="entry name" value="Endo/exonuclease/phosphatase"/>
</dbReference>
<organism evidence="10 11">
    <name type="scientific">Weissella ceti</name>
    <dbReference type="NCBI Taxonomy" id="759620"/>
    <lineage>
        <taxon>Bacteria</taxon>
        <taxon>Bacillati</taxon>
        <taxon>Bacillota</taxon>
        <taxon>Bacilli</taxon>
        <taxon>Lactobacillales</taxon>
        <taxon>Lactobacillaceae</taxon>
        <taxon>Weissella</taxon>
    </lineage>
</organism>
<dbReference type="KEGG" id="wce:WS08_1163"/>
<evidence type="ECO:0000313" key="11">
    <source>
        <dbReference type="Proteomes" id="UP000029079"/>
    </source>
</evidence>
<feature type="site" description="Transition state stabilizer" evidence="8">
    <location>
        <position position="166"/>
    </location>
</feature>
<dbReference type="GO" id="GO:0003906">
    <property type="term" value="F:DNA-(apurinic or apyrimidinic site) endonuclease activity"/>
    <property type="evidence" value="ECO:0007669"/>
    <property type="project" value="TreeGrafter"/>
</dbReference>
<name>A0A075U0R3_9LACO</name>
<feature type="binding site" evidence="7">
    <location>
        <position position="44"/>
    </location>
    <ligand>
        <name>Mg(2+)</name>
        <dbReference type="ChEBI" id="CHEBI:18420"/>
        <label>1</label>
    </ligand>
</feature>
<evidence type="ECO:0000256" key="5">
    <source>
        <dbReference type="ARBA" id="ARBA00022842"/>
    </source>
</evidence>
<evidence type="ECO:0000259" key="9">
    <source>
        <dbReference type="Pfam" id="PF03372"/>
    </source>
</evidence>
<dbReference type="InterPro" id="IPR020847">
    <property type="entry name" value="AP_endonuclease_F1_BS"/>
</dbReference>
<sequence length="275" mass="30978">MQFISWNIDSLNAAIQHKSPRGEMTWSTLVEIAAMAPDVLAIQETKSPITGMTGPQEKVIKELFPDYHIYQNTSTERKGYSGTMMLSKTEPLNITTPSIDAPEGMDTEGRILTLEFENAFVSTVYTPNSGRELARLEDRQGWDAKYQAYIESLDAIKPVIFSGDMNVAHESIDLKNPKANRRSAGFTDEERAGFTSLLSAGFVDTFRFQHPDTIEAYSWWAQMSKTSKINNTGWRIDYYLVSQRLADNIDETSILNTGDRQDHAPVTLSLKDFTL</sequence>
<dbReference type="PROSITE" id="PS51435">
    <property type="entry name" value="AP_NUCLEASE_F1_4"/>
    <property type="match status" value="1"/>
</dbReference>
<comment type="cofactor">
    <cofactor evidence="7">
        <name>Mg(2+)</name>
        <dbReference type="ChEBI" id="CHEBI:18420"/>
    </cofactor>
    <cofactor evidence="7">
        <name>Mn(2+)</name>
        <dbReference type="ChEBI" id="CHEBI:29035"/>
    </cofactor>
    <text evidence="7">Probably binds two magnesium or manganese ions per subunit.</text>
</comment>
<feature type="binding site" evidence="7">
    <location>
        <position position="7"/>
    </location>
    <ligand>
        <name>Mg(2+)</name>
        <dbReference type="ChEBI" id="CHEBI:18420"/>
        <label>1</label>
    </ligand>
</feature>
<dbReference type="InterPro" id="IPR020848">
    <property type="entry name" value="AP_endonuclease_F1_CS"/>
</dbReference>
<feature type="active site" description="Proton acceptor" evidence="6">
    <location>
        <position position="263"/>
    </location>
</feature>
<evidence type="ECO:0000256" key="4">
    <source>
        <dbReference type="ARBA" id="ARBA00022801"/>
    </source>
</evidence>
<evidence type="ECO:0000256" key="8">
    <source>
        <dbReference type="PIRSR" id="PIRSR604808-3"/>
    </source>
</evidence>
<dbReference type="OrthoDB" id="9803914at2"/>
<dbReference type="Pfam" id="PF03372">
    <property type="entry name" value="Exo_endo_phos"/>
    <property type="match status" value="1"/>
</dbReference>
<comment type="cofactor">
    <cofactor evidence="1">
        <name>Mn(2+)</name>
        <dbReference type="ChEBI" id="CHEBI:29035"/>
    </cofactor>
</comment>
<reference evidence="11" key="2">
    <citation type="submission" date="2014-08" db="EMBL/GenBank/DDBJ databases">
        <title>Complete genome of Weissella ceti strain WS74 isolated from diseased rainbow trout in Brazil.</title>
        <authorList>
            <person name="Figueiredo H.C.P."/>
            <person name="Leal C.A.G."/>
            <person name="Pereira F.L."/>
            <person name="Soares S.C."/>
            <person name="Dorella F.A."/>
            <person name="Carvalho A.F."/>
            <person name="Azevedo V.A.C."/>
        </authorList>
    </citation>
    <scope>NUCLEOTIDE SEQUENCE [LARGE SCALE GENOMIC DNA]</scope>
    <source>
        <strain evidence="11">WS74</strain>
    </source>
</reference>
<dbReference type="InterPro" id="IPR004808">
    <property type="entry name" value="AP_endonuc_1"/>
</dbReference>
<feature type="binding site" evidence="7">
    <location>
        <position position="263"/>
    </location>
    <ligand>
        <name>Mg(2+)</name>
        <dbReference type="ChEBI" id="CHEBI:18420"/>
        <label>1</label>
    </ligand>
</feature>
<dbReference type="NCBIfam" id="TIGR00633">
    <property type="entry name" value="xth"/>
    <property type="match status" value="1"/>
</dbReference>
<dbReference type="GO" id="GO:0003677">
    <property type="term" value="F:DNA binding"/>
    <property type="evidence" value="ECO:0007669"/>
    <property type="project" value="InterPro"/>
</dbReference>
<dbReference type="PATRIC" id="fig|759620.7.peg.1188"/>
<evidence type="ECO:0000256" key="2">
    <source>
        <dbReference type="ARBA" id="ARBA00007092"/>
    </source>
</evidence>
<feature type="binding site" evidence="7">
    <location>
        <position position="166"/>
    </location>
    <ligand>
        <name>Mg(2+)</name>
        <dbReference type="ChEBI" id="CHEBI:18420"/>
        <label>1</label>
    </ligand>
</feature>
<dbReference type="PROSITE" id="PS00728">
    <property type="entry name" value="AP_NUCLEASE_F1_3"/>
    <property type="match status" value="1"/>
</dbReference>